<dbReference type="SUPFAM" id="SSF52833">
    <property type="entry name" value="Thioredoxin-like"/>
    <property type="match status" value="1"/>
</dbReference>
<dbReference type="EMBL" id="BMQO01000004">
    <property type="protein sequence ID" value="GGS23419.1"/>
    <property type="molecule type" value="Genomic_DNA"/>
</dbReference>
<accession>A0ABQ2SGP4</accession>
<dbReference type="Gene3D" id="3.40.30.10">
    <property type="entry name" value="Glutaredoxin"/>
    <property type="match status" value="1"/>
</dbReference>
<evidence type="ECO:0000313" key="2">
    <source>
        <dbReference type="Proteomes" id="UP000620633"/>
    </source>
</evidence>
<organism evidence="1 2">
    <name type="scientific">Deinococcus knuensis</name>
    <dbReference type="NCBI Taxonomy" id="1837380"/>
    <lineage>
        <taxon>Bacteria</taxon>
        <taxon>Thermotogati</taxon>
        <taxon>Deinococcota</taxon>
        <taxon>Deinococci</taxon>
        <taxon>Deinococcales</taxon>
        <taxon>Deinococcaceae</taxon>
        <taxon>Deinococcus</taxon>
    </lineage>
</organism>
<name>A0ABQ2SGP4_9DEIO</name>
<dbReference type="CDD" id="cd02976">
    <property type="entry name" value="NrdH"/>
    <property type="match status" value="1"/>
</dbReference>
<evidence type="ECO:0000313" key="1">
    <source>
        <dbReference type="EMBL" id="GGS23419.1"/>
    </source>
</evidence>
<dbReference type="InterPro" id="IPR008554">
    <property type="entry name" value="Glutaredoxin-like"/>
</dbReference>
<keyword evidence="2" id="KW-1185">Reference proteome</keyword>
<comment type="caution">
    <text evidence="1">The sequence shown here is derived from an EMBL/GenBank/DDBJ whole genome shotgun (WGS) entry which is preliminary data.</text>
</comment>
<reference evidence="2" key="1">
    <citation type="journal article" date="2019" name="Int. J. Syst. Evol. Microbiol.">
        <title>The Global Catalogue of Microorganisms (GCM) 10K type strain sequencing project: providing services to taxonomists for standard genome sequencing and annotation.</title>
        <authorList>
            <consortium name="The Broad Institute Genomics Platform"/>
            <consortium name="The Broad Institute Genome Sequencing Center for Infectious Disease"/>
            <person name="Wu L."/>
            <person name="Ma J."/>
        </authorList>
    </citation>
    <scope>NUCLEOTIDE SEQUENCE [LARGE SCALE GENOMIC DNA]</scope>
    <source>
        <strain evidence="2">JCM 31406</strain>
    </source>
</reference>
<dbReference type="InterPro" id="IPR036249">
    <property type="entry name" value="Thioredoxin-like_sf"/>
</dbReference>
<dbReference type="RefSeq" id="WP_189100213.1">
    <property type="nucleotide sequence ID" value="NZ_BMQO01000004.1"/>
</dbReference>
<protein>
    <submittedName>
        <fullName evidence="1">NrdH-redoxin</fullName>
    </submittedName>
</protein>
<dbReference type="Pfam" id="PF05768">
    <property type="entry name" value="Glrx-like"/>
    <property type="match status" value="1"/>
</dbReference>
<proteinExistence type="predicted"/>
<dbReference type="Proteomes" id="UP000620633">
    <property type="component" value="Unassembled WGS sequence"/>
</dbReference>
<sequence>MTRPDGPPRLTLPTLTLYTRPGCHLCEQAAAHLAQLEFNVQTVNVDLDPQLRDRHGDHVPVLALGERILGRGAFSRARLSTLKLALIRETLSG</sequence>
<gene>
    <name evidence="1" type="ORF">GCM10008961_13530</name>
</gene>